<accession>A0ABR3WH67</accession>
<dbReference type="Pfam" id="PF01284">
    <property type="entry name" value="MARVEL"/>
    <property type="match status" value="1"/>
</dbReference>
<feature type="domain" description="MARVEL" evidence="6">
    <location>
        <begin position="5"/>
        <end position="132"/>
    </location>
</feature>
<evidence type="ECO:0000259" key="6">
    <source>
        <dbReference type="Pfam" id="PF01284"/>
    </source>
</evidence>
<keyword evidence="3 5" id="KW-1133">Transmembrane helix</keyword>
<proteinExistence type="predicted"/>
<evidence type="ECO:0000256" key="1">
    <source>
        <dbReference type="ARBA" id="ARBA00004141"/>
    </source>
</evidence>
<gene>
    <name evidence="7" type="ORF">Daus18300_008724</name>
</gene>
<dbReference type="InterPro" id="IPR008253">
    <property type="entry name" value="Marvel"/>
</dbReference>
<dbReference type="EMBL" id="JAWRVE010000084">
    <property type="protein sequence ID" value="KAL1861608.1"/>
    <property type="molecule type" value="Genomic_DNA"/>
</dbReference>
<evidence type="ECO:0000256" key="2">
    <source>
        <dbReference type="ARBA" id="ARBA00022692"/>
    </source>
</evidence>
<protein>
    <recommendedName>
        <fullName evidence="6">MARVEL domain-containing protein</fullName>
    </recommendedName>
</protein>
<feature type="transmembrane region" description="Helical" evidence="5">
    <location>
        <begin position="43"/>
        <end position="63"/>
    </location>
</feature>
<feature type="transmembrane region" description="Helical" evidence="5">
    <location>
        <begin position="84"/>
        <end position="103"/>
    </location>
</feature>
<dbReference type="Proteomes" id="UP001583177">
    <property type="component" value="Unassembled WGS sequence"/>
</dbReference>
<evidence type="ECO:0000313" key="7">
    <source>
        <dbReference type="EMBL" id="KAL1861608.1"/>
    </source>
</evidence>
<feature type="transmembrane region" description="Helical" evidence="5">
    <location>
        <begin position="7"/>
        <end position="31"/>
    </location>
</feature>
<name>A0ABR3WH67_9PEZI</name>
<evidence type="ECO:0000256" key="4">
    <source>
        <dbReference type="ARBA" id="ARBA00023136"/>
    </source>
</evidence>
<organism evidence="7 8">
    <name type="scientific">Diaporthe australafricana</name>
    <dbReference type="NCBI Taxonomy" id="127596"/>
    <lineage>
        <taxon>Eukaryota</taxon>
        <taxon>Fungi</taxon>
        <taxon>Dikarya</taxon>
        <taxon>Ascomycota</taxon>
        <taxon>Pezizomycotina</taxon>
        <taxon>Sordariomycetes</taxon>
        <taxon>Sordariomycetidae</taxon>
        <taxon>Diaporthales</taxon>
        <taxon>Diaporthaceae</taxon>
        <taxon>Diaporthe</taxon>
    </lineage>
</organism>
<comment type="caution">
    <text evidence="7">The sequence shown here is derived from an EMBL/GenBank/DDBJ whole genome shotgun (WGS) entry which is preliminary data.</text>
</comment>
<reference evidence="7 8" key="1">
    <citation type="journal article" date="2024" name="IMA Fungus">
        <title>IMA Genome - F19 : A genome assembly and annotation guide to empower mycologists, including annotated draft genome sequences of Ceratocystis pirilliformis, Diaporthe australafricana, Fusarium ophioides, Paecilomyces lecythidis, and Sporothrix stenoceras.</title>
        <authorList>
            <person name="Aylward J."/>
            <person name="Wilson A.M."/>
            <person name="Visagie C.M."/>
            <person name="Spraker J."/>
            <person name="Barnes I."/>
            <person name="Buitendag C."/>
            <person name="Ceriani C."/>
            <person name="Del Mar Angel L."/>
            <person name="du Plessis D."/>
            <person name="Fuchs T."/>
            <person name="Gasser K."/>
            <person name="Kramer D."/>
            <person name="Li W."/>
            <person name="Munsamy K."/>
            <person name="Piso A."/>
            <person name="Price J.L."/>
            <person name="Sonnekus B."/>
            <person name="Thomas C."/>
            <person name="van der Nest A."/>
            <person name="van Dijk A."/>
            <person name="van Heerden A."/>
            <person name="van Vuuren N."/>
            <person name="Yilmaz N."/>
            <person name="Duong T.A."/>
            <person name="van der Merwe N.A."/>
            <person name="Wingfield M.J."/>
            <person name="Wingfield B.D."/>
        </authorList>
    </citation>
    <scope>NUCLEOTIDE SEQUENCE [LARGE SCALE GENOMIC DNA]</scope>
    <source>
        <strain evidence="7 8">CMW 18300</strain>
    </source>
</reference>
<dbReference type="PANTHER" id="PTHR37451">
    <property type="entry name" value="MARVEL DOMAIN"/>
    <property type="match status" value="1"/>
</dbReference>
<evidence type="ECO:0000256" key="5">
    <source>
        <dbReference type="SAM" id="Phobius"/>
    </source>
</evidence>
<evidence type="ECO:0000256" key="3">
    <source>
        <dbReference type="ARBA" id="ARBA00022989"/>
    </source>
</evidence>
<sequence length="242" mass="26260">MGFPLMLALRAVQGLFAVVILGLSAYVANWYNVDTLTSSPSQVNFLVFVPLFSLISIAYLEAVPKFMPKFSHPWAVLALEVTNVLFYFAGFVALAVFLTHLLFCRGAVCGSARAATVFSSFNFALWSATAALTIKDALKGGFAGLRTGRGHANAAKRPDEGGRYGRINAYYGTDGRGSFFGYVPATPPHKTASLEVTVKKLSSSWDQRRSTLASSEDWEIATFVGSEEEVVAGKGYGRRDTW</sequence>
<comment type="subcellular location">
    <subcellularLocation>
        <location evidence="1">Membrane</location>
        <topology evidence="1">Multi-pass membrane protein</topology>
    </subcellularLocation>
</comment>
<evidence type="ECO:0000313" key="8">
    <source>
        <dbReference type="Proteomes" id="UP001583177"/>
    </source>
</evidence>
<keyword evidence="2 5" id="KW-0812">Transmembrane</keyword>
<keyword evidence="4 5" id="KW-0472">Membrane</keyword>
<dbReference type="PANTHER" id="PTHR37451:SF5">
    <property type="entry name" value="MARVEL DOMAIN-CONTAINING PROTEIN"/>
    <property type="match status" value="1"/>
</dbReference>
<keyword evidence="8" id="KW-1185">Reference proteome</keyword>